<evidence type="ECO:0000256" key="4">
    <source>
        <dbReference type="ARBA" id="ARBA00022857"/>
    </source>
</evidence>
<keyword evidence="6 12" id="KW-0520">NAD</keyword>
<dbReference type="PANTHER" id="PTHR43616">
    <property type="entry name" value="GLYCEROL DEHYDROGENASE"/>
    <property type="match status" value="1"/>
</dbReference>
<dbReference type="AlphaFoldDB" id="A0A0A6PUB6"/>
<feature type="binding site" evidence="10">
    <location>
        <position position="253"/>
    </location>
    <ligand>
        <name>glycerol</name>
        <dbReference type="ChEBI" id="CHEBI:17754"/>
    </ligand>
</feature>
<evidence type="ECO:0000256" key="8">
    <source>
        <dbReference type="ARBA" id="ARBA00023209"/>
    </source>
</evidence>
<dbReference type="OrthoDB" id="5198708at2"/>
<keyword evidence="3 10" id="KW-0479">Metal-binding</keyword>
<dbReference type="KEGG" id="cbut:ATN24_17610"/>
<evidence type="ECO:0000256" key="1">
    <source>
        <dbReference type="ARBA" id="ARBA00022490"/>
    </source>
</evidence>
<evidence type="ECO:0000256" key="10">
    <source>
        <dbReference type="PIRSR" id="PIRSR000112-1"/>
    </source>
</evidence>
<dbReference type="PIRSF" id="PIRSF000112">
    <property type="entry name" value="Glycerol_dehydrogenase"/>
    <property type="match status" value="1"/>
</dbReference>
<feature type="binding site" evidence="12">
    <location>
        <begin position="93"/>
        <end position="97"/>
    </location>
    <ligand>
        <name>NAD(+)</name>
        <dbReference type="ChEBI" id="CHEBI:57540"/>
    </ligand>
</feature>
<proteinExistence type="predicted"/>
<reference evidence="13 14" key="1">
    <citation type="submission" date="2016-01" db="EMBL/GenBank/DDBJ databases">
        <title>Characterization of the Clostridium difficile lineages that are prevalent in Hong Kong and China.</title>
        <authorList>
            <person name="Kwok J.S.-L."/>
            <person name="Lam W.-Y."/>
            <person name="Ip M."/>
            <person name="Chan T.-F."/>
            <person name="Hawkey P.M."/>
            <person name="Tsui S.K.-W."/>
        </authorList>
    </citation>
    <scope>NUCLEOTIDE SEQUENCE [LARGE SCALE GENOMIC DNA]</scope>
    <source>
        <strain evidence="13 14">300064</strain>
    </source>
</reference>
<evidence type="ECO:0000256" key="3">
    <source>
        <dbReference type="ARBA" id="ARBA00022723"/>
    </source>
</evidence>
<dbReference type="Gene3D" id="3.40.50.1970">
    <property type="match status" value="1"/>
</dbReference>
<keyword evidence="7" id="KW-0443">Lipid metabolism</keyword>
<dbReference type="Gene3D" id="1.20.1090.10">
    <property type="entry name" value="Dehydroquinate synthase-like - alpha domain"/>
    <property type="match status" value="1"/>
</dbReference>
<comment type="cofactor">
    <cofactor evidence="10">
        <name>Zn(2+)</name>
        <dbReference type="ChEBI" id="CHEBI:29105"/>
    </cofactor>
    <text evidence="10">Binds 1 zinc ion per subunit.</text>
</comment>
<feature type="binding site" evidence="10">
    <location>
        <position position="170"/>
    </location>
    <ligand>
        <name>glycerol</name>
        <dbReference type="ChEBI" id="CHEBI:17754"/>
    </ligand>
</feature>
<keyword evidence="4" id="KW-0521">NADP</keyword>
<feature type="binding site" evidence="10">
    <location>
        <position position="270"/>
    </location>
    <ligand>
        <name>glycerol</name>
        <dbReference type="ChEBI" id="CHEBI:17754"/>
    </ligand>
</feature>
<dbReference type="RefSeq" id="WP_027635348.1">
    <property type="nucleotide sequence ID" value="NZ_BTGE01000001.1"/>
</dbReference>
<accession>A0A0A6PUB6</accession>
<dbReference type="InterPro" id="IPR032837">
    <property type="entry name" value="G1PDH"/>
</dbReference>
<name>A0A0A6PUB6_CLOBU</name>
<keyword evidence="1" id="KW-0963">Cytoplasm</keyword>
<dbReference type="PANTHER" id="PTHR43616:SF5">
    <property type="entry name" value="GLYCEROL DEHYDROGENASE 1"/>
    <property type="match status" value="1"/>
</dbReference>
<evidence type="ECO:0000256" key="9">
    <source>
        <dbReference type="ARBA" id="ARBA00023264"/>
    </source>
</evidence>
<dbReference type="GO" id="GO:0008654">
    <property type="term" value="P:phospholipid biosynthetic process"/>
    <property type="evidence" value="ECO:0007669"/>
    <property type="project" value="UniProtKB-KW"/>
</dbReference>
<evidence type="ECO:0000313" key="13">
    <source>
        <dbReference type="EMBL" id="PPV12083.1"/>
    </source>
</evidence>
<evidence type="ECO:0000256" key="7">
    <source>
        <dbReference type="ARBA" id="ARBA00023098"/>
    </source>
</evidence>
<dbReference type="NCBIfam" id="NF006941">
    <property type="entry name" value="PRK09423.1"/>
    <property type="match status" value="1"/>
</dbReference>
<feature type="binding site" evidence="12">
    <location>
        <begin position="115"/>
        <end position="118"/>
    </location>
    <ligand>
        <name>NAD(+)</name>
        <dbReference type="ChEBI" id="CHEBI:57540"/>
    </ligand>
</feature>
<gene>
    <name evidence="13" type="ORF">AWN73_05995</name>
</gene>
<comment type="caution">
    <text evidence="13">The sequence shown here is derived from an EMBL/GenBank/DDBJ whole genome shotgun (WGS) entry which is preliminary data.</text>
</comment>
<evidence type="ECO:0000313" key="14">
    <source>
        <dbReference type="Proteomes" id="UP000238081"/>
    </source>
</evidence>
<evidence type="ECO:0000256" key="11">
    <source>
        <dbReference type="PIRSR" id="PIRSR000112-2"/>
    </source>
</evidence>
<evidence type="ECO:0000256" key="12">
    <source>
        <dbReference type="PIRSR" id="PIRSR000112-3"/>
    </source>
</evidence>
<evidence type="ECO:0000256" key="6">
    <source>
        <dbReference type="ARBA" id="ARBA00023027"/>
    </source>
</evidence>
<keyword evidence="2" id="KW-0444">Lipid biosynthesis</keyword>
<sequence length="356" mass="39381">MKINMPGCYIQEKGAMSKIASYFNFLEDEKVLILMDGFSYMHFKDKVSEGLKKHNISYIIESFTGECCMENIKNIICKSQSNNIKCAIGIGGGKALDIAKAVGHFGNMKYIMVPTAASTDGPCSRISVLYESDGTFKEYINLDNNPHGVIVDTEVIANAPAKLLKAGIGDGISTYFETEAGYEGDIEKFGSSSISLTARTLSKECFDAIIENAYSAVNAVENNEVNESLEKVIEAIIYLSCVGFENGSLAAAHSIANSLSTISKYNNFMHGEKVAFGTVVQLILENKDAHLIDKVKELYKKIDLPYNMKQIGIEDEEELYQIAKRACEKDQPINRMKKIFAHEDKVKSAIKFTENL</sequence>
<evidence type="ECO:0000256" key="2">
    <source>
        <dbReference type="ARBA" id="ARBA00022516"/>
    </source>
</evidence>
<protein>
    <submittedName>
        <fullName evidence="13">3-dehydroquinate synthase</fullName>
    </submittedName>
</protein>
<dbReference type="InterPro" id="IPR016205">
    <property type="entry name" value="Glycerol_DH"/>
</dbReference>
<keyword evidence="10" id="KW-0862">Zinc</keyword>
<dbReference type="Proteomes" id="UP000238081">
    <property type="component" value="Unassembled WGS sequence"/>
</dbReference>
<feature type="binding site" evidence="12">
    <location>
        <position position="130"/>
    </location>
    <ligand>
        <name>NAD(+)</name>
        <dbReference type="ChEBI" id="CHEBI:57540"/>
    </ligand>
</feature>
<evidence type="ECO:0000256" key="5">
    <source>
        <dbReference type="ARBA" id="ARBA00023002"/>
    </source>
</evidence>
<dbReference type="Pfam" id="PF13685">
    <property type="entry name" value="Fe-ADH_2"/>
    <property type="match status" value="1"/>
</dbReference>
<keyword evidence="5" id="KW-0560">Oxidoreductase</keyword>
<keyword evidence="9" id="KW-1208">Phospholipid metabolism</keyword>
<dbReference type="GO" id="GO:0046872">
    <property type="term" value="F:metal ion binding"/>
    <property type="evidence" value="ECO:0007669"/>
    <property type="project" value="UniProtKB-KW"/>
</dbReference>
<feature type="binding site" evidence="11">
    <location>
        <position position="120"/>
    </location>
    <ligand>
        <name>glycerol</name>
        <dbReference type="ChEBI" id="CHEBI:17754"/>
    </ligand>
</feature>
<dbReference type="EMBL" id="LRDH01000162">
    <property type="protein sequence ID" value="PPV12083.1"/>
    <property type="molecule type" value="Genomic_DNA"/>
</dbReference>
<dbReference type="SUPFAM" id="SSF56796">
    <property type="entry name" value="Dehydroquinate synthase-like"/>
    <property type="match status" value="1"/>
</dbReference>
<feature type="binding site" evidence="12">
    <location>
        <position position="124"/>
    </location>
    <ligand>
        <name>NAD(+)</name>
        <dbReference type="ChEBI" id="CHEBI:57540"/>
    </ligand>
</feature>
<organism evidence="13 14">
    <name type="scientific">Clostridium butyricum</name>
    <dbReference type="NCBI Taxonomy" id="1492"/>
    <lineage>
        <taxon>Bacteria</taxon>
        <taxon>Bacillati</taxon>
        <taxon>Bacillota</taxon>
        <taxon>Clostridia</taxon>
        <taxon>Eubacteriales</taxon>
        <taxon>Clostridiaceae</taxon>
        <taxon>Clostridium</taxon>
    </lineage>
</organism>
<dbReference type="GO" id="GO:0016614">
    <property type="term" value="F:oxidoreductase activity, acting on CH-OH group of donors"/>
    <property type="evidence" value="ECO:0007669"/>
    <property type="project" value="InterPro"/>
</dbReference>
<keyword evidence="8" id="KW-0594">Phospholipid biosynthesis</keyword>
<dbReference type="CDD" id="cd08170">
    <property type="entry name" value="GlyDH"/>
    <property type="match status" value="1"/>
</dbReference>